<protein>
    <recommendedName>
        <fullName evidence="6 7">Small ribosomal subunit protein uS4</fullName>
    </recommendedName>
</protein>
<feature type="domain" description="RNA-binding S4" evidence="9">
    <location>
        <begin position="83"/>
        <end position="147"/>
    </location>
</feature>
<dbReference type="InterPro" id="IPR001912">
    <property type="entry name" value="Ribosomal_uS4_N"/>
</dbReference>
<dbReference type="InterPro" id="IPR018079">
    <property type="entry name" value="Ribosomal_uS4_CS"/>
</dbReference>
<dbReference type="Pfam" id="PF00163">
    <property type="entry name" value="Ribosomal_S4"/>
    <property type="match status" value="1"/>
</dbReference>
<dbReference type="GO" id="GO:0042274">
    <property type="term" value="P:ribosomal small subunit biogenesis"/>
    <property type="evidence" value="ECO:0007669"/>
    <property type="project" value="TreeGrafter"/>
</dbReference>
<reference evidence="11 12" key="1">
    <citation type="journal article" date="2015" name="Nature">
        <title>rRNA introns, odd ribosomes, and small enigmatic genomes across a large radiation of phyla.</title>
        <authorList>
            <person name="Brown C.T."/>
            <person name="Hug L.A."/>
            <person name="Thomas B.C."/>
            <person name="Sharon I."/>
            <person name="Castelle C.J."/>
            <person name="Singh A."/>
            <person name="Wilkins M.J."/>
            <person name="Williams K.H."/>
            <person name="Banfield J.F."/>
        </authorList>
    </citation>
    <scope>NUCLEOTIDE SEQUENCE [LARGE SCALE GENOMIC DNA]</scope>
</reference>
<dbReference type="AlphaFoldDB" id="A0A0G0ULT5"/>
<evidence type="ECO:0000256" key="2">
    <source>
        <dbReference type="ARBA" id="ARBA00022730"/>
    </source>
</evidence>
<dbReference type="GO" id="GO:0019843">
    <property type="term" value="F:rRNA binding"/>
    <property type="evidence" value="ECO:0007669"/>
    <property type="project" value="UniProtKB-UniRule"/>
</dbReference>
<dbReference type="InterPro" id="IPR022801">
    <property type="entry name" value="Ribosomal_uS4"/>
</dbReference>
<dbReference type="Proteomes" id="UP000033908">
    <property type="component" value="Unassembled WGS sequence"/>
</dbReference>
<gene>
    <name evidence="7" type="primary">rpsD</name>
    <name evidence="11" type="ORF">UU37_C0002G0011</name>
</gene>
<dbReference type="Pfam" id="PF01479">
    <property type="entry name" value="S4"/>
    <property type="match status" value="1"/>
</dbReference>
<dbReference type="InterPro" id="IPR002942">
    <property type="entry name" value="S4_RNA-bd"/>
</dbReference>
<name>A0A0G0ULT5_9BACT</name>
<dbReference type="NCBIfam" id="NF003717">
    <property type="entry name" value="PRK05327.1"/>
    <property type="match status" value="1"/>
</dbReference>
<comment type="subunit">
    <text evidence="7">Part of the 30S ribosomal subunit. Contacts protein S5. The interaction surface between S4 and S5 is involved in control of translational fidelity.</text>
</comment>
<evidence type="ECO:0000256" key="8">
    <source>
        <dbReference type="RuleBase" id="RU003699"/>
    </source>
</evidence>
<dbReference type="SUPFAM" id="SSF55174">
    <property type="entry name" value="Alpha-L RNA-binding motif"/>
    <property type="match status" value="1"/>
</dbReference>
<evidence type="ECO:0000256" key="3">
    <source>
        <dbReference type="ARBA" id="ARBA00022884"/>
    </source>
</evidence>
<comment type="similarity">
    <text evidence="1 7 8">Belongs to the universal ribosomal protein uS4 family.</text>
</comment>
<evidence type="ECO:0000313" key="12">
    <source>
        <dbReference type="Proteomes" id="UP000033908"/>
    </source>
</evidence>
<dbReference type="Gene3D" id="3.10.290.10">
    <property type="entry name" value="RNA-binding S4 domain"/>
    <property type="match status" value="1"/>
</dbReference>
<dbReference type="NCBIfam" id="TIGR01017">
    <property type="entry name" value="rpsD_bact"/>
    <property type="match status" value="1"/>
</dbReference>
<comment type="function">
    <text evidence="7">With S5 and S12 plays an important role in translational accuracy.</text>
</comment>
<dbReference type="PROSITE" id="PS50889">
    <property type="entry name" value="S4"/>
    <property type="match status" value="1"/>
</dbReference>
<accession>A0A0G0ULT5</accession>
<keyword evidence="5 7" id="KW-0687">Ribonucleoprotein</keyword>
<dbReference type="PANTHER" id="PTHR11831">
    <property type="entry name" value="30S 40S RIBOSOMAL PROTEIN"/>
    <property type="match status" value="1"/>
</dbReference>
<dbReference type="PATRIC" id="fig|1618440.3.peg.60"/>
<keyword evidence="4 7" id="KW-0689">Ribosomal protein</keyword>
<evidence type="ECO:0000256" key="6">
    <source>
        <dbReference type="ARBA" id="ARBA00035254"/>
    </source>
</evidence>
<evidence type="ECO:0000256" key="7">
    <source>
        <dbReference type="HAMAP-Rule" id="MF_01306"/>
    </source>
</evidence>
<evidence type="ECO:0000313" key="11">
    <source>
        <dbReference type="EMBL" id="KKR88496.1"/>
    </source>
</evidence>
<evidence type="ECO:0000259" key="9">
    <source>
        <dbReference type="SMART" id="SM00363"/>
    </source>
</evidence>
<dbReference type="HAMAP" id="MF_01306_B">
    <property type="entry name" value="Ribosomal_uS4_B"/>
    <property type="match status" value="1"/>
</dbReference>
<dbReference type="PROSITE" id="PS00632">
    <property type="entry name" value="RIBOSOMAL_S4"/>
    <property type="match status" value="1"/>
</dbReference>
<dbReference type="InterPro" id="IPR036986">
    <property type="entry name" value="S4_RNA-bd_sf"/>
</dbReference>
<evidence type="ECO:0000256" key="4">
    <source>
        <dbReference type="ARBA" id="ARBA00022980"/>
    </source>
</evidence>
<evidence type="ECO:0000256" key="5">
    <source>
        <dbReference type="ARBA" id="ARBA00023274"/>
    </source>
</evidence>
<dbReference type="SMART" id="SM00363">
    <property type="entry name" value="S4"/>
    <property type="match status" value="1"/>
</dbReference>
<dbReference type="Gene3D" id="1.10.1050.10">
    <property type="entry name" value="Ribosomal Protein S4 Delta 41, Chain A, domain 1"/>
    <property type="match status" value="1"/>
</dbReference>
<keyword evidence="3 7" id="KW-0694">RNA-binding</keyword>
<dbReference type="GO" id="GO:0015935">
    <property type="term" value="C:small ribosomal subunit"/>
    <property type="evidence" value="ECO:0007669"/>
    <property type="project" value="InterPro"/>
</dbReference>
<organism evidence="11 12">
    <name type="scientific">Candidatus Gottesmanbacteria bacterium GW2011_GWA2_41_12</name>
    <dbReference type="NCBI Taxonomy" id="1618440"/>
    <lineage>
        <taxon>Bacteria</taxon>
        <taxon>Candidatus Gottesmaniibacteriota</taxon>
    </lineage>
</organism>
<evidence type="ECO:0000256" key="1">
    <source>
        <dbReference type="ARBA" id="ARBA00007465"/>
    </source>
</evidence>
<comment type="function">
    <text evidence="7">One of the primary rRNA binding proteins, it binds directly to 16S rRNA where it nucleates assembly of the body of the 30S subunit.</text>
</comment>
<dbReference type="SMART" id="SM01390">
    <property type="entry name" value="Ribosomal_S4"/>
    <property type="match status" value="1"/>
</dbReference>
<feature type="domain" description="Small ribosomal subunit protein uS4 N-terminal" evidence="10">
    <location>
        <begin position="12"/>
        <end position="82"/>
    </location>
</feature>
<dbReference type="CDD" id="cd00165">
    <property type="entry name" value="S4"/>
    <property type="match status" value="1"/>
</dbReference>
<dbReference type="EMBL" id="LCAJ01000002">
    <property type="protein sequence ID" value="KKR88496.1"/>
    <property type="molecule type" value="Genomic_DNA"/>
</dbReference>
<proteinExistence type="inferred from homology"/>
<keyword evidence="2 7" id="KW-0699">rRNA-binding</keyword>
<sequence length="190" mass="21622">MDLGLKTVGSSAHTSLLRRLKIMPGQHGQKGKRKTSEYGIQLREKQKAKRMYGLLEKQFRNYFQKASKKLGNTGEALIVNLERRLDNTLYRLGFAPTRASARQFVSHGHVLVDNQSVNIPSYEVKPGQIISFKPKILEIPLLKQLLEDKSTNLPAWLERKGPVGKVAKLPVRGDVQEDINEQLIIEFYSR</sequence>
<evidence type="ECO:0000259" key="10">
    <source>
        <dbReference type="SMART" id="SM01390"/>
    </source>
</evidence>
<dbReference type="FunFam" id="3.10.290.10:FF:000001">
    <property type="entry name" value="30S ribosomal protein S4"/>
    <property type="match status" value="1"/>
</dbReference>
<dbReference type="GO" id="GO:0003735">
    <property type="term" value="F:structural constituent of ribosome"/>
    <property type="evidence" value="ECO:0007669"/>
    <property type="project" value="InterPro"/>
</dbReference>
<dbReference type="PANTHER" id="PTHR11831:SF4">
    <property type="entry name" value="SMALL RIBOSOMAL SUBUNIT PROTEIN US4M"/>
    <property type="match status" value="1"/>
</dbReference>
<dbReference type="InterPro" id="IPR005709">
    <property type="entry name" value="Ribosomal_uS4_bac-type"/>
</dbReference>
<comment type="caution">
    <text evidence="11">The sequence shown here is derived from an EMBL/GenBank/DDBJ whole genome shotgun (WGS) entry which is preliminary data.</text>
</comment>
<dbReference type="GO" id="GO:0006412">
    <property type="term" value="P:translation"/>
    <property type="evidence" value="ECO:0007669"/>
    <property type="project" value="UniProtKB-UniRule"/>
</dbReference>